<dbReference type="Proteomes" id="UP000027265">
    <property type="component" value="Unassembled WGS sequence"/>
</dbReference>
<dbReference type="InParanoid" id="A0A067P6U4"/>
<dbReference type="HOGENOM" id="CLU_614024_0_0_1"/>
<dbReference type="AlphaFoldDB" id="A0A067P6U4"/>
<evidence type="ECO:0000313" key="2">
    <source>
        <dbReference type="EMBL" id="KDQ50628.1"/>
    </source>
</evidence>
<evidence type="ECO:0000313" key="3">
    <source>
        <dbReference type="Proteomes" id="UP000027265"/>
    </source>
</evidence>
<proteinExistence type="predicted"/>
<gene>
    <name evidence="2" type="ORF">JAAARDRAFT_199877</name>
</gene>
<sequence length="446" mass="46624">MALDLLPDSVSSRLRGGDGCIPAAILGSRPTEMAMVEIRVHTHSLAPTNNDSDNLPPTPESVVLAGEMPGPQIELLTSEPVAVTHLVEPAASADNSVPTPVPVESLAASEDVVEPTGILLAEASTPLAESEEGPVPTTKAPGIPAAPPIPGNEESETISAHQIFPAQSDLNVPQPTNIVSSVPEPQLEEALVESVVPHAEPEVTFADSVVPSAGELTILMGLVDHSACVDDSLIESTQRTPITQSSLPASATEEQYASEVVQKAPDHVTMPDPSPSAVEVPEVVDQPRTDSNVVLEPKISSMQPEIDQPTVELAPVVEAVAPASPVVHAEVKAEILEQPESLPTTTTKELVKDAPVTEEPEVVELMSVVVTEALEHNVVKVVEESTAVVNKDSAEKVADEPMIEVDELSILPLKEDTSAEAQKADITGQNSALLPAESSSGKPVII</sequence>
<organism evidence="2 3">
    <name type="scientific">Jaapia argillacea MUCL 33604</name>
    <dbReference type="NCBI Taxonomy" id="933084"/>
    <lineage>
        <taxon>Eukaryota</taxon>
        <taxon>Fungi</taxon>
        <taxon>Dikarya</taxon>
        <taxon>Basidiomycota</taxon>
        <taxon>Agaricomycotina</taxon>
        <taxon>Agaricomycetes</taxon>
        <taxon>Agaricomycetidae</taxon>
        <taxon>Jaapiales</taxon>
        <taxon>Jaapiaceae</taxon>
        <taxon>Jaapia</taxon>
    </lineage>
</organism>
<keyword evidence="3" id="KW-1185">Reference proteome</keyword>
<dbReference type="EMBL" id="KL197758">
    <property type="protein sequence ID" value="KDQ50628.1"/>
    <property type="molecule type" value="Genomic_DNA"/>
</dbReference>
<evidence type="ECO:0000256" key="1">
    <source>
        <dbReference type="SAM" id="MobiDB-lite"/>
    </source>
</evidence>
<feature type="region of interest" description="Disordered" evidence="1">
    <location>
        <begin position="416"/>
        <end position="446"/>
    </location>
</feature>
<accession>A0A067P6U4</accession>
<protein>
    <submittedName>
        <fullName evidence="2">Uncharacterized protein</fullName>
    </submittedName>
</protein>
<reference evidence="3" key="1">
    <citation type="journal article" date="2014" name="Proc. Natl. Acad. Sci. U.S.A.">
        <title>Extensive sampling of basidiomycete genomes demonstrates inadequacy of the white-rot/brown-rot paradigm for wood decay fungi.</title>
        <authorList>
            <person name="Riley R."/>
            <person name="Salamov A.A."/>
            <person name="Brown D.W."/>
            <person name="Nagy L.G."/>
            <person name="Floudas D."/>
            <person name="Held B.W."/>
            <person name="Levasseur A."/>
            <person name="Lombard V."/>
            <person name="Morin E."/>
            <person name="Otillar R."/>
            <person name="Lindquist E.A."/>
            <person name="Sun H."/>
            <person name="LaButti K.M."/>
            <person name="Schmutz J."/>
            <person name="Jabbour D."/>
            <person name="Luo H."/>
            <person name="Baker S.E."/>
            <person name="Pisabarro A.G."/>
            <person name="Walton J.D."/>
            <person name="Blanchette R.A."/>
            <person name="Henrissat B."/>
            <person name="Martin F."/>
            <person name="Cullen D."/>
            <person name="Hibbett D.S."/>
            <person name="Grigoriev I.V."/>
        </authorList>
    </citation>
    <scope>NUCLEOTIDE SEQUENCE [LARGE SCALE GENOMIC DNA]</scope>
    <source>
        <strain evidence="3">MUCL 33604</strain>
    </source>
</reference>
<name>A0A067P6U4_9AGAM</name>
<feature type="compositionally biased region" description="Polar residues" evidence="1">
    <location>
        <begin position="427"/>
        <end position="446"/>
    </location>
</feature>